<evidence type="ECO:0000256" key="1">
    <source>
        <dbReference type="SAM" id="Phobius"/>
    </source>
</evidence>
<comment type="caution">
    <text evidence="2">The sequence shown here is derived from an EMBL/GenBank/DDBJ whole genome shotgun (WGS) entry which is preliminary data.</text>
</comment>
<accession>A0A512T5A5</accession>
<proteinExistence type="predicted"/>
<evidence type="ECO:0000313" key="2">
    <source>
        <dbReference type="EMBL" id="GEQ15349.1"/>
    </source>
</evidence>
<dbReference type="EMBL" id="BKBA01000017">
    <property type="protein sequence ID" value="GEQ15349.1"/>
    <property type="molecule type" value="Genomic_DNA"/>
</dbReference>
<evidence type="ECO:0000313" key="3">
    <source>
        <dbReference type="Proteomes" id="UP000321793"/>
    </source>
</evidence>
<keyword evidence="1" id="KW-0472">Membrane</keyword>
<feature type="transmembrane region" description="Helical" evidence="1">
    <location>
        <begin position="33"/>
        <end position="50"/>
    </location>
</feature>
<keyword evidence="1" id="KW-0812">Transmembrane</keyword>
<sequence>MYRSELIRFWGQSIAASVPIALTGAWILDSWAFEWAIALFLIALATTLGARQRTLARIPKKYSDRVADDNHFDRSLQLWATFGDRERATIIRRSVWAARRNTALGVVRGVVSTVFDIPFDDMAD</sequence>
<dbReference type="AlphaFoldDB" id="A0A512T5A5"/>
<protein>
    <submittedName>
        <fullName evidence="2">Uncharacterized protein</fullName>
    </submittedName>
</protein>
<dbReference type="RefSeq" id="WP_147067365.1">
    <property type="nucleotide sequence ID" value="NZ_BAABDN010000004.1"/>
</dbReference>
<keyword evidence="1" id="KW-1133">Transmembrane helix</keyword>
<name>A0A512T5A5_9MICO</name>
<gene>
    <name evidence="2" type="ORF">KLO01_33960</name>
</gene>
<dbReference type="Proteomes" id="UP000321793">
    <property type="component" value="Unassembled WGS sequence"/>
</dbReference>
<feature type="transmembrane region" description="Helical" evidence="1">
    <location>
        <begin position="7"/>
        <end position="27"/>
    </location>
</feature>
<organism evidence="2 3">
    <name type="scientific">Knoellia locipacati</name>
    <dbReference type="NCBI Taxonomy" id="882824"/>
    <lineage>
        <taxon>Bacteria</taxon>
        <taxon>Bacillati</taxon>
        <taxon>Actinomycetota</taxon>
        <taxon>Actinomycetes</taxon>
        <taxon>Micrococcales</taxon>
        <taxon>Intrasporangiaceae</taxon>
        <taxon>Knoellia</taxon>
    </lineage>
</organism>
<keyword evidence="3" id="KW-1185">Reference proteome</keyword>
<reference evidence="2 3" key="1">
    <citation type="submission" date="2019-07" db="EMBL/GenBank/DDBJ databases">
        <title>Whole genome shotgun sequence of Knoellia locipacati NBRC 109775.</title>
        <authorList>
            <person name="Hosoyama A."/>
            <person name="Uohara A."/>
            <person name="Ohji S."/>
            <person name="Ichikawa N."/>
        </authorList>
    </citation>
    <scope>NUCLEOTIDE SEQUENCE [LARGE SCALE GENOMIC DNA]</scope>
    <source>
        <strain evidence="2 3">NBRC 109775</strain>
    </source>
</reference>